<dbReference type="InterPro" id="IPR038740">
    <property type="entry name" value="BioF2-like_GNAT_dom"/>
</dbReference>
<evidence type="ECO:0000313" key="2">
    <source>
        <dbReference type="EMBL" id="MBB6671707.1"/>
    </source>
</evidence>
<dbReference type="Proteomes" id="UP000547209">
    <property type="component" value="Unassembled WGS sequence"/>
</dbReference>
<evidence type="ECO:0000259" key="1">
    <source>
        <dbReference type="PROSITE" id="PS51186"/>
    </source>
</evidence>
<name>A0A7X0VF58_9BACL</name>
<feature type="domain" description="N-acetyltransferase" evidence="1">
    <location>
        <begin position="163"/>
        <end position="317"/>
    </location>
</feature>
<dbReference type="PANTHER" id="PTHR36174:SF1">
    <property type="entry name" value="LIPID II:GLYCINE GLYCYLTRANSFERASE"/>
    <property type="match status" value="1"/>
</dbReference>
<keyword evidence="2" id="KW-0808">Transferase</keyword>
<proteinExistence type="predicted"/>
<dbReference type="AlphaFoldDB" id="A0A7X0VF58"/>
<dbReference type="InterPro" id="IPR050644">
    <property type="entry name" value="PG_Glycine_Bridge_Synth"/>
</dbReference>
<gene>
    <name evidence="2" type="ORF">H7C19_13535</name>
</gene>
<organism evidence="2 3">
    <name type="scientific">Cohnella nanjingensis</name>
    <dbReference type="NCBI Taxonomy" id="1387779"/>
    <lineage>
        <taxon>Bacteria</taxon>
        <taxon>Bacillati</taxon>
        <taxon>Bacillota</taxon>
        <taxon>Bacilli</taxon>
        <taxon>Bacillales</taxon>
        <taxon>Paenibacillaceae</taxon>
        <taxon>Cohnella</taxon>
    </lineage>
</organism>
<dbReference type="GO" id="GO:0016747">
    <property type="term" value="F:acyltransferase activity, transferring groups other than amino-acyl groups"/>
    <property type="evidence" value="ECO:0007669"/>
    <property type="project" value="InterPro"/>
</dbReference>
<accession>A0A7X0VF58</accession>
<dbReference type="Gene3D" id="3.40.630.30">
    <property type="match status" value="1"/>
</dbReference>
<dbReference type="Pfam" id="PF13480">
    <property type="entry name" value="Acetyltransf_6"/>
    <property type="match status" value="1"/>
</dbReference>
<sequence length="317" mass="37589">MDNKAKYRALCRANPDIPVINQDWWLDATVGEHQWDVLLVERGGEVVASLPYFKTRKLIFDVIDMPYLTLMMGIWIKYPRNQKYATRLSYEKEIYLEIIERLPNVDYYYQHFHWNITNWTTFYWRGFRQTTRYTYLFEDISDHDKLFAGFKEKTRNEIRKAEKIVKVVESDDIEAFHRLNKMTFDRQQVPMPHSLDFIKKVDEACKARDCRKLMFALDEDGQIHAAVYIVWDSECAYYLLGGGDPELRNSGAASLLLWEAIKRLSAVTKKFDFHGGMHEPVESFFRAFGAVQKPYFQISKINGKLFKFAYYLKQAVR</sequence>
<dbReference type="PANTHER" id="PTHR36174">
    <property type="entry name" value="LIPID II:GLYCINE GLYCYLTRANSFERASE"/>
    <property type="match status" value="1"/>
</dbReference>
<comment type="caution">
    <text evidence="2">The sequence shown here is derived from an EMBL/GenBank/DDBJ whole genome shotgun (WGS) entry which is preliminary data.</text>
</comment>
<reference evidence="2 3" key="1">
    <citation type="submission" date="2020-08" db="EMBL/GenBank/DDBJ databases">
        <title>Cohnella phylogeny.</title>
        <authorList>
            <person name="Dunlap C."/>
        </authorList>
    </citation>
    <scope>NUCLEOTIDE SEQUENCE [LARGE SCALE GENOMIC DNA]</scope>
    <source>
        <strain evidence="2 3">DSM 28246</strain>
    </source>
</reference>
<evidence type="ECO:0000313" key="3">
    <source>
        <dbReference type="Proteomes" id="UP000547209"/>
    </source>
</evidence>
<keyword evidence="3" id="KW-1185">Reference proteome</keyword>
<dbReference type="EMBL" id="JACJVP010000023">
    <property type="protein sequence ID" value="MBB6671707.1"/>
    <property type="molecule type" value="Genomic_DNA"/>
</dbReference>
<dbReference type="SUPFAM" id="SSF55729">
    <property type="entry name" value="Acyl-CoA N-acyltransferases (Nat)"/>
    <property type="match status" value="1"/>
</dbReference>
<dbReference type="RefSeq" id="WP_185143183.1">
    <property type="nucleotide sequence ID" value="NZ_JACJVP010000023.1"/>
</dbReference>
<dbReference type="PROSITE" id="PS51186">
    <property type="entry name" value="GNAT"/>
    <property type="match status" value="1"/>
</dbReference>
<protein>
    <submittedName>
        <fullName evidence="2">GNAT family N-acetyltransferase</fullName>
    </submittedName>
</protein>
<dbReference type="InterPro" id="IPR000182">
    <property type="entry name" value="GNAT_dom"/>
</dbReference>
<dbReference type="InterPro" id="IPR016181">
    <property type="entry name" value="Acyl_CoA_acyltransferase"/>
</dbReference>